<comment type="caution">
    <text evidence="2">The sequence shown here is derived from an EMBL/GenBank/DDBJ whole genome shotgun (WGS) entry which is preliminary data.</text>
</comment>
<evidence type="ECO:0000256" key="1">
    <source>
        <dbReference type="SAM" id="MobiDB-lite"/>
    </source>
</evidence>
<accession>A0A4U0UX57</accession>
<feature type="region of interest" description="Disordered" evidence="1">
    <location>
        <begin position="153"/>
        <end position="182"/>
    </location>
</feature>
<feature type="compositionally biased region" description="Gly residues" evidence="1">
    <location>
        <begin position="443"/>
        <end position="462"/>
    </location>
</feature>
<protein>
    <submittedName>
        <fullName evidence="2">Uncharacterized protein</fullName>
    </submittedName>
</protein>
<reference evidence="2 3" key="1">
    <citation type="submission" date="2017-03" db="EMBL/GenBank/DDBJ databases">
        <title>Genomes of endolithic fungi from Antarctica.</title>
        <authorList>
            <person name="Coleine C."/>
            <person name="Masonjones S."/>
            <person name="Stajich J.E."/>
        </authorList>
    </citation>
    <scope>NUCLEOTIDE SEQUENCE [LARGE SCALE GENOMIC DNA]</scope>
    <source>
        <strain evidence="2 3">CCFEE 5311</strain>
    </source>
</reference>
<dbReference type="OrthoDB" id="3907970at2759"/>
<feature type="compositionally biased region" description="Polar residues" evidence="1">
    <location>
        <begin position="340"/>
        <end position="349"/>
    </location>
</feature>
<evidence type="ECO:0000313" key="2">
    <source>
        <dbReference type="EMBL" id="TKA40694.1"/>
    </source>
</evidence>
<gene>
    <name evidence="2" type="ORF">B0A54_07963</name>
</gene>
<dbReference type="Proteomes" id="UP000310066">
    <property type="component" value="Unassembled WGS sequence"/>
</dbReference>
<organism evidence="2 3">
    <name type="scientific">Friedmanniomyces endolithicus</name>
    <dbReference type="NCBI Taxonomy" id="329885"/>
    <lineage>
        <taxon>Eukaryota</taxon>
        <taxon>Fungi</taxon>
        <taxon>Dikarya</taxon>
        <taxon>Ascomycota</taxon>
        <taxon>Pezizomycotina</taxon>
        <taxon>Dothideomycetes</taxon>
        <taxon>Dothideomycetidae</taxon>
        <taxon>Mycosphaerellales</taxon>
        <taxon>Teratosphaeriaceae</taxon>
        <taxon>Friedmanniomyces</taxon>
    </lineage>
</organism>
<sequence>MPVDRIPLDEAYVAGTPLFSIMEHNGMPLIATEEPSPRRIVSLQPPRDLSPSRRSGIGSKSIQHRMPSLYNYLRDGRASGMRLRDVFIQRRNRQRPGFAGAMWRPPASGHVTARYGDLQSHPFANARTARRTLGAIHGNAVPVTPERAARTADAFGSGRSVSVPQRQQKMEPEAHAARTEQPSWVPTSTIRTVESIAPTPAQLAPQSIAPPAGCETAGFQTGSSRPSGATCNALDTVSPRSSIVPARFLLSPSGQDFVDTHAPTIPRRLPDARRLRPARADNSNPSITPVTVTSYGHLCPHKLASHLAQAQNQPTAPLPTLPQLDGHGGGSHSADHSPSLHLTNHTYSNDTLQPRSLVSATHPRQRGGAPNAVNDTRLHGLIRAKGTWRTRMGRTRCWWCSLHESKLKGWARLRRMVEWTCFCRFRAYEEDCEDEGERRWGGEEGGGGGHEMMGGGLGEGRR</sequence>
<feature type="compositionally biased region" description="Basic and acidic residues" evidence="1">
    <location>
        <begin position="168"/>
        <end position="178"/>
    </location>
</feature>
<proteinExistence type="predicted"/>
<dbReference type="EMBL" id="NAJP01000031">
    <property type="protein sequence ID" value="TKA40694.1"/>
    <property type="molecule type" value="Genomic_DNA"/>
</dbReference>
<evidence type="ECO:0000313" key="3">
    <source>
        <dbReference type="Proteomes" id="UP000310066"/>
    </source>
</evidence>
<dbReference type="AlphaFoldDB" id="A0A4U0UX57"/>
<name>A0A4U0UX57_9PEZI</name>
<feature type="region of interest" description="Disordered" evidence="1">
    <location>
        <begin position="437"/>
        <end position="462"/>
    </location>
</feature>
<feature type="region of interest" description="Disordered" evidence="1">
    <location>
        <begin position="308"/>
        <end position="349"/>
    </location>
</feature>